<accession>A0A285RSI3</accession>
<feature type="transmembrane region" description="Helical" evidence="1">
    <location>
        <begin position="80"/>
        <end position="98"/>
    </location>
</feature>
<evidence type="ECO:0000256" key="1">
    <source>
        <dbReference type="SAM" id="Phobius"/>
    </source>
</evidence>
<dbReference type="EMBL" id="OBML01000002">
    <property type="protein sequence ID" value="SOB97161.1"/>
    <property type="molecule type" value="Genomic_DNA"/>
</dbReference>
<name>A0A285RSI3_9HYPH</name>
<dbReference type="GO" id="GO:0005886">
    <property type="term" value="C:plasma membrane"/>
    <property type="evidence" value="ECO:0007669"/>
    <property type="project" value="TreeGrafter"/>
</dbReference>
<dbReference type="Pfam" id="PF06779">
    <property type="entry name" value="MFS_4"/>
    <property type="match status" value="1"/>
</dbReference>
<dbReference type="AlphaFoldDB" id="A0A285RSI3"/>
<feature type="transmembrane region" description="Helical" evidence="1">
    <location>
        <begin position="367"/>
        <end position="389"/>
    </location>
</feature>
<evidence type="ECO:0000313" key="3">
    <source>
        <dbReference type="Proteomes" id="UP000219331"/>
    </source>
</evidence>
<dbReference type="RefSeq" id="WP_208980278.1">
    <property type="nucleotide sequence ID" value="NZ_OBML01000002.1"/>
</dbReference>
<reference evidence="2 3" key="1">
    <citation type="submission" date="2017-08" db="EMBL/GenBank/DDBJ databases">
        <authorList>
            <person name="de Groot N.N."/>
        </authorList>
    </citation>
    <scope>NUCLEOTIDE SEQUENCE [LARGE SCALE GENOMIC DNA]</scope>
    <source>
        <strain evidence="2 3">USBA 352</strain>
    </source>
</reference>
<dbReference type="InterPro" id="IPR036259">
    <property type="entry name" value="MFS_trans_sf"/>
</dbReference>
<feature type="transmembrane region" description="Helical" evidence="1">
    <location>
        <begin position="252"/>
        <end position="270"/>
    </location>
</feature>
<feature type="transmembrane region" description="Helical" evidence="1">
    <location>
        <begin position="305"/>
        <end position="326"/>
    </location>
</feature>
<keyword evidence="1" id="KW-0812">Transmembrane</keyword>
<feature type="transmembrane region" description="Helical" evidence="1">
    <location>
        <begin position="215"/>
        <end position="240"/>
    </location>
</feature>
<keyword evidence="1" id="KW-1133">Transmembrane helix</keyword>
<keyword evidence="1" id="KW-0472">Membrane</keyword>
<proteinExistence type="predicted"/>
<organism evidence="2 3">
    <name type="scientific">Stappia indica</name>
    <dbReference type="NCBI Taxonomy" id="538381"/>
    <lineage>
        <taxon>Bacteria</taxon>
        <taxon>Pseudomonadati</taxon>
        <taxon>Pseudomonadota</taxon>
        <taxon>Alphaproteobacteria</taxon>
        <taxon>Hyphomicrobiales</taxon>
        <taxon>Stappiaceae</taxon>
        <taxon>Stappia</taxon>
    </lineage>
</organism>
<dbReference type="SUPFAM" id="SSF103473">
    <property type="entry name" value="MFS general substrate transporter"/>
    <property type="match status" value="1"/>
</dbReference>
<feature type="transmembrane region" description="Helical" evidence="1">
    <location>
        <begin position="168"/>
        <end position="194"/>
    </location>
</feature>
<evidence type="ECO:0000313" key="2">
    <source>
        <dbReference type="EMBL" id="SOB97161.1"/>
    </source>
</evidence>
<dbReference type="InterPro" id="IPR010645">
    <property type="entry name" value="MFS_4"/>
</dbReference>
<feature type="transmembrane region" description="Helical" evidence="1">
    <location>
        <begin position="277"/>
        <end position="299"/>
    </location>
</feature>
<dbReference type="STRING" id="538381.GCA_001696535_03101"/>
<dbReference type="PANTHER" id="PTHR23537:SF1">
    <property type="entry name" value="SUGAR TRANSPORTER"/>
    <property type="match status" value="1"/>
</dbReference>
<feature type="transmembrane region" description="Helical" evidence="1">
    <location>
        <begin position="140"/>
        <end position="162"/>
    </location>
</feature>
<sequence>MIAKPRPVAPSPLLLAFGGFCALAAAMGIGRFALTPVLPFMSEAIPLSASQAGLIASANYLGYLVGALAVMAVSKDRIGTGFLLSLAGSAGTSALMAVDGGLVWLALVRFLGGIASAGVLVFCSTLVLDRLAAAGRGELAQFFFSGVGIGIALSAATVGWLAHQGAGWQGLWAACGLVSAVLCVGAALFVVARAPRVAATPATSTAPARARISPALVRLAIAYALFGIGYVVTATFLTSILRQSETLAPFEAPAWAAVGLAAAGSVWVWGRVSAWLGGAWAFSLACLAEAIGVAASVTFSGLAGMALAAVLLGGTFMGITSLGLIEGRRLAGGDPRKVMALMTACFGTGQMVGPTLAGLIADATGSFYWPSMAAASLLVLAALMVGPLSGPRPARAQAK</sequence>
<dbReference type="Proteomes" id="UP000219331">
    <property type="component" value="Unassembled WGS sequence"/>
</dbReference>
<feature type="transmembrane region" description="Helical" evidence="1">
    <location>
        <begin position="52"/>
        <end position="73"/>
    </location>
</feature>
<keyword evidence="3" id="KW-1185">Reference proteome</keyword>
<feature type="transmembrane region" description="Helical" evidence="1">
    <location>
        <begin position="338"/>
        <end position="361"/>
    </location>
</feature>
<gene>
    <name evidence="2" type="ORF">SAMN05421512_102420</name>
</gene>
<feature type="transmembrane region" description="Helical" evidence="1">
    <location>
        <begin position="104"/>
        <end position="128"/>
    </location>
</feature>
<dbReference type="Gene3D" id="1.20.1250.20">
    <property type="entry name" value="MFS general substrate transporter like domains"/>
    <property type="match status" value="2"/>
</dbReference>
<protein>
    <submittedName>
        <fullName evidence="2">Predicted arabinose efflux permease, MFS family</fullName>
    </submittedName>
</protein>
<dbReference type="PANTHER" id="PTHR23537">
    <property type="match status" value="1"/>
</dbReference>